<name>A0A1X0R9R3_RHIZD</name>
<protein>
    <submittedName>
        <fullName evidence="1">Uncharacterized protein</fullName>
    </submittedName>
</protein>
<dbReference type="AlphaFoldDB" id="A0A1X0R9R3"/>
<evidence type="ECO:0000313" key="1">
    <source>
        <dbReference type="EMBL" id="ORE08807.1"/>
    </source>
</evidence>
<accession>A0A1X0R9R3</accession>
<gene>
    <name evidence="1" type="ORF">BCV72DRAFT_322442</name>
</gene>
<proteinExistence type="predicted"/>
<reference evidence="1" key="1">
    <citation type="journal article" date="2016" name="Proc. Natl. Acad. Sci. U.S.A.">
        <title>Lipid metabolic changes in an early divergent fungus govern the establishment of a mutualistic symbiosis with endobacteria.</title>
        <authorList>
            <person name="Lastovetsky O.A."/>
            <person name="Gaspar M.L."/>
            <person name="Mondo S.J."/>
            <person name="LaButti K.M."/>
            <person name="Sandor L."/>
            <person name="Grigoriev I.V."/>
            <person name="Henry S.A."/>
            <person name="Pawlowska T.E."/>
        </authorList>
    </citation>
    <scope>NUCLEOTIDE SEQUENCE [LARGE SCALE GENOMIC DNA]</scope>
    <source>
        <strain evidence="1">ATCC 52814</strain>
    </source>
</reference>
<dbReference type="EMBL" id="KV921883">
    <property type="protein sequence ID" value="ORE08807.1"/>
    <property type="molecule type" value="Genomic_DNA"/>
</dbReference>
<dbReference type="Proteomes" id="UP000242414">
    <property type="component" value="Unassembled WGS sequence"/>
</dbReference>
<organism evidence="1">
    <name type="scientific">Rhizopus microsporus var. microsporus</name>
    <dbReference type="NCBI Taxonomy" id="86635"/>
    <lineage>
        <taxon>Eukaryota</taxon>
        <taxon>Fungi</taxon>
        <taxon>Fungi incertae sedis</taxon>
        <taxon>Mucoromycota</taxon>
        <taxon>Mucoromycotina</taxon>
        <taxon>Mucoromycetes</taxon>
        <taxon>Mucorales</taxon>
        <taxon>Mucorineae</taxon>
        <taxon>Rhizopodaceae</taxon>
        <taxon>Rhizopus</taxon>
    </lineage>
</organism>
<sequence>MAPPKTLSHLVSPFNTLVNPYKLNDYQLPLLFYTDNVNSDRTFLEGVLPSLLKNNSKTIVCKPTNIEEQSSNDYGSVLPVMALPNTMSVFVFSDSEEINLTCQNILDNLEEDHPVYLDFDCEWIARNHDTFNIRSRRAQASLNEALFIQFCYKNKTYLFALLNSPRMTFLKS</sequence>
<dbReference type="VEuPathDB" id="FungiDB:BCV72DRAFT_322442"/>